<dbReference type="AlphaFoldDB" id="A0A9J5ZXY4"/>
<evidence type="ECO:0000313" key="2">
    <source>
        <dbReference type="Proteomes" id="UP000824120"/>
    </source>
</evidence>
<protein>
    <submittedName>
        <fullName evidence="1">Uncharacterized protein</fullName>
    </submittedName>
</protein>
<organism evidence="1 2">
    <name type="scientific">Solanum commersonii</name>
    <name type="common">Commerson's wild potato</name>
    <name type="synonym">Commerson's nightshade</name>
    <dbReference type="NCBI Taxonomy" id="4109"/>
    <lineage>
        <taxon>Eukaryota</taxon>
        <taxon>Viridiplantae</taxon>
        <taxon>Streptophyta</taxon>
        <taxon>Embryophyta</taxon>
        <taxon>Tracheophyta</taxon>
        <taxon>Spermatophyta</taxon>
        <taxon>Magnoliopsida</taxon>
        <taxon>eudicotyledons</taxon>
        <taxon>Gunneridae</taxon>
        <taxon>Pentapetalae</taxon>
        <taxon>asterids</taxon>
        <taxon>lamiids</taxon>
        <taxon>Solanales</taxon>
        <taxon>Solanaceae</taxon>
        <taxon>Solanoideae</taxon>
        <taxon>Solaneae</taxon>
        <taxon>Solanum</taxon>
    </lineage>
</organism>
<sequence>MNSHVFGKKSIVVERDLWRCGGWIQRDILGGIRGRFVEKGYYLGVSIQEYKMVINNINLTSGIQIFVMDLEK</sequence>
<gene>
    <name evidence="1" type="ORF">H5410_016755</name>
</gene>
<dbReference type="Proteomes" id="UP000824120">
    <property type="component" value="Chromosome 3"/>
</dbReference>
<dbReference type="EMBL" id="JACXVP010000003">
    <property type="protein sequence ID" value="KAG5616931.1"/>
    <property type="molecule type" value="Genomic_DNA"/>
</dbReference>
<comment type="caution">
    <text evidence="1">The sequence shown here is derived from an EMBL/GenBank/DDBJ whole genome shotgun (WGS) entry which is preliminary data.</text>
</comment>
<reference evidence="1 2" key="1">
    <citation type="submission" date="2020-09" db="EMBL/GenBank/DDBJ databases">
        <title>De no assembly of potato wild relative species, Solanum commersonii.</title>
        <authorList>
            <person name="Cho K."/>
        </authorList>
    </citation>
    <scope>NUCLEOTIDE SEQUENCE [LARGE SCALE GENOMIC DNA]</scope>
    <source>
        <strain evidence="1">LZ3.2</strain>
        <tissue evidence="1">Leaf</tissue>
    </source>
</reference>
<keyword evidence="2" id="KW-1185">Reference proteome</keyword>
<evidence type="ECO:0000313" key="1">
    <source>
        <dbReference type="EMBL" id="KAG5616931.1"/>
    </source>
</evidence>
<proteinExistence type="predicted"/>
<accession>A0A9J5ZXY4</accession>
<name>A0A9J5ZXY4_SOLCO</name>